<dbReference type="Proteomes" id="UP000236884">
    <property type="component" value="Chromosome"/>
</dbReference>
<evidence type="ECO:0000313" key="2">
    <source>
        <dbReference type="EMBL" id="BAT58696.1"/>
    </source>
</evidence>
<feature type="transmembrane region" description="Helical" evidence="1">
    <location>
        <begin position="96"/>
        <end position="122"/>
    </location>
</feature>
<evidence type="ECO:0000313" key="3">
    <source>
        <dbReference type="Proteomes" id="UP000236884"/>
    </source>
</evidence>
<keyword evidence="1" id="KW-0812">Transmembrane</keyword>
<sequence>MTTAVTYAVAIVLGLLGLLQLVVGTVFYQAFSRALRAFESVMKGQVATMGREEAARLIAKIPNAMVRKVIEKYVVAAGGTLAVAYVRSELKSRERLSLWVTIGGAFALVASFFTGSWLPLIWKPA</sequence>
<protein>
    <submittedName>
        <fullName evidence="2">Uncharacterized protein</fullName>
    </submittedName>
</protein>
<keyword evidence="1" id="KW-0472">Membrane</keyword>
<gene>
    <name evidence="2" type="ORF">GJW-30_1_01223</name>
</gene>
<feature type="transmembrane region" description="Helical" evidence="1">
    <location>
        <begin position="6"/>
        <end position="28"/>
    </location>
</feature>
<dbReference type="KEGG" id="vgo:GJW-30_1_01223"/>
<dbReference type="RefSeq" id="WP_096353014.1">
    <property type="nucleotide sequence ID" value="NZ_AP014946.1"/>
</dbReference>
<keyword evidence="1" id="KW-1133">Transmembrane helix</keyword>
<dbReference type="AlphaFoldDB" id="A0A0S3PRW6"/>
<reference evidence="2 3" key="1">
    <citation type="submission" date="2015-08" db="EMBL/GenBank/DDBJ databases">
        <title>Investigation of the bacterial diversity of lava forest soil.</title>
        <authorList>
            <person name="Lee J.S."/>
        </authorList>
    </citation>
    <scope>NUCLEOTIDE SEQUENCE [LARGE SCALE GENOMIC DNA]</scope>
    <source>
        <strain evidence="2 3">GJW-30</strain>
    </source>
</reference>
<name>A0A0S3PRW6_9BRAD</name>
<accession>A0A0S3PRW6</accession>
<evidence type="ECO:0000256" key="1">
    <source>
        <dbReference type="SAM" id="Phobius"/>
    </source>
</evidence>
<proteinExistence type="predicted"/>
<dbReference type="EMBL" id="AP014946">
    <property type="protein sequence ID" value="BAT58696.1"/>
    <property type="molecule type" value="Genomic_DNA"/>
</dbReference>
<organism evidence="2 3">
    <name type="scientific">Variibacter gotjawalensis</name>
    <dbReference type="NCBI Taxonomy" id="1333996"/>
    <lineage>
        <taxon>Bacteria</taxon>
        <taxon>Pseudomonadati</taxon>
        <taxon>Pseudomonadota</taxon>
        <taxon>Alphaproteobacteria</taxon>
        <taxon>Hyphomicrobiales</taxon>
        <taxon>Nitrobacteraceae</taxon>
        <taxon>Variibacter</taxon>
    </lineage>
</organism>
<keyword evidence="3" id="KW-1185">Reference proteome</keyword>